<keyword evidence="3" id="KW-1185">Reference proteome</keyword>
<evidence type="ECO:0000259" key="1">
    <source>
        <dbReference type="Pfam" id="PF12776"/>
    </source>
</evidence>
<evidence type="ECO:0000313" key="2">
    <source>
        <dbReference type="EMBL" id="RWR75958.1"/>
    </source>
</evidence>
<reference evidence="2 3" key="1">
    <citation type="journal article" date="2019" name="Nat. Plants">
        <title>Stout camphor tree genome fills gaps in understanding of flowering plant genome evolution.</title>
        <authorList>
            <person name="Chaw S.M."/>
            <person name="Liu Y.C."/>
            <person name="Wu Y.W."/>
            <person name="Wang H.Y."/>
            <person name="Lin C.I."/>
            <person name="Wu C.S."/>
            <person name="Ke H.M."/>
            <person name="Chang L.Y."/>
            <person name="Hsu C.Y."/>
            <person name="Yang H.T."/>
            <person name="Sudianto E."/>
            <person name="Hsu M.H."/>
            <person name="Wu K.P."/>
            <person name="Wang L.N."/>
            <person name="Leebens-Mack J.H."/>
            <person name="Tsai I.J."/>
        </authorList>
    </citation>
    <scope>NUCLEOTIDE SEQUENCE [LARGE SCALE GENOMIC DNA]</scope>
    <source>
        <strain evidence="3">cv. Chaw 1501</strain>
        <tissue evidence="2">Young leaves</tissue>
    </source>
</reference>
<organism evidence="2 3">
    <name type="scientific">Cinnamomum micranthum f. kanehirae</name>
    <dbReference type="NCBI Taxonomy" id="337451"/>
    <lineage>
        <taxon>Eukaryota</taxon>
        <taxon>Viridiplantae</taxon>
        <taxon>Streptophyta</taxon>
        <taxon>Embryophyta</taxon>
        <taxon>Tracheophyta</taxon>
        <taxon>Spermatophyta</taxon>
        <taxon>Magnoliopsida</taxon>
        <taxon>Magnoliidae</taxon>
        <taxon>Laurales</taxon>
        <taxon>Lauraceae</taxon>
        <taxon>Cinnamomum</taxon>
    </lineage>
</organism>
<dbReference type="EMBL" id="QPKB01000002">
    <property type="protein sequence ID" value="RWR75958.1"/>
    <property type="molecule type" value="Genomic_DNA"/>
</dbReference>
<dbReference type="Proteomes" id="UP000283530">
    <property type="component" value="Unassembled WGS sequence"/>
</dbReference>
<accession>A0A443NBU4</accession>
<evidence type="ECO:0000313" key="3">
    <source>
        <dbReference type="Proteomes" id="UP000283530"/>
    </source>
</evidence>
<dbReference type="InterPro" id="IPR045026">
    <property type="entry name" value="LIMYB"/>
</dbReference>
<dbReference type="PANTHER" id="PTHR47584:SF17">
    <property type="entry name" value="MYB_SANT-LIKE DNA-BINDING DOMAIN PROTEIN"/>
    <property type="match status" value="1"/>
</dbReference>
<protein>
    <submittedName>
        <fullName evidence="2">L10-interacting MYB domain-containing protein</fullName>
    </submittedName>
</protein>
<dbReference type="InterPro" id="IPR024752">
    <property type="entry name" value="Myb/SANT-like_dom"/>
</dbReference>
<dbReference type="Pfam" id="PF12776">
    <property type="entry name" value="Myb_DNA-bind_3"/>
    <property type="match status" value="1"/>
</dbReference>
<sequence length="173" mass="19356">MAMGGSRFKSQNRPEINPVQGRLLLRTCSTLVRSPAANNDLRTTACGVFSGNGGTAISASDLLLCHYPQSKPTNKSKLFSPITVSETKEAPTHFVLMSAPNCVGQRLKAYWTPQHHQVFMELCVEQVQKGNRPTHCFNRAGWDAIIKEFIEKTRLHYDKKQMKNHYGKHGKAS</sequence>
<dbReference type="AlphaFoldDB" id="A0A443NBU4"/>
<dbReference type="PANTHER" id="PTHR47584">
    <property type="match status" value="1"/>
</dbReference>
<comment type="caution">
    <text evidence="2">The sequence shown here is derived from an EMBL/GenBank/DDBJ whole genome shotgun (WGS) entry which is preliminary data.</text>
</comment>
<gene>
    <name evidence="2" type="ORF">CKAN_00436500</name>
</gene>
<name>A0A443NBU4_9MAGN</name>
<dbReference type="OrthoDB" id="1910266at2759"/>
<feature type="domain" description="Myb/SANT-like" evidence="1">
    <location>
        <begin position="110"/>
        <end position="168"/>
    </location>
</feature>
<proteinExistence type="predicted"/>